<organism evidence="1 2">
    <name type="scientific">Paraglomus occultum</name>
    <dbReference type="NCBI Taxonomy" id="144539"/>
    <lineage>
        <taxon>Eukaryota</taxon>
        <taxon>Fungi</taxon>
        <taxon>Fungi incertae sedis</taxon>
        <taxon>Mucoromycota</taxon>
        <taxon>Glomeromycotina</taxon>
        <taxon>Glomeromycetes</taxon>
        <taxon>Paraglomerales</taxon>
        <taxon>Paraglomeraceae</taxon>
        <taxon>Paraglomus</taxon>
    </lineage>
</organism>
<reference evidence="1" key="1">
    <citation type="submission" date="2021-06" db="EMBL/GenBank/DDBJ databases">
        <authorList>
            <person name="Kallberg Y."/>
            <person name="Tangrot J."/>
            <person name="Rosling A."/>
        </authorList>
    </citation>
    <scope>NUCLEOTIDE SEQUENCE</scope>
    <source>
        <strain evidence="1">IA702</strain>
    </source>
</reference>
<keyword evidence="2" id="KW-1185">Reference proteome</keyword>
<gene>
    <name evidence="1" type="ORF">POCULU_LOCUS8952</name>
</gene>
<feature type="non-terminal residue" evidence="1">
    <location>
        <position position="56"/>
    </location>
</feature>
<dbReference type="AlphaFoldDB" id="A0A9N9DE79"/>
<dbReference type="EMBL" id="CAJVPJ010002949">
    <property type="protein sequence ID" value="CAG8632194.1"/>
    <property type="molecule type" value="Genomic_DNA"/>
</dbReference>
<protein>
    <submittedName>
        <fullName evidence="1">121_t:CDS:1</fullName>
    </submittedName>
</protein>
<dbReference type="Proteomes" id="UP000789572">
    <property type="component" value="Unassembled WGS sequence"/>
</dbReference>
<sequence length="56" mass="6126">MSMLQIMHCIPAQHVDVPEIDGNPTTIIEDTPSIMIPGTTGFPVGFLQYILNVITD</sequence>
<accession>A0A9N9DE79</accession>
<name>A0A9N9DE79_9GLOM</name>
<proteinExistence type="predicted"/>
<evidence type="ECO:0000313" key="1">
    <source>
        <dbReference type="EMBL" id="CAG8632194.1"/>
    </source>
</evidence>
<evidence type="ECO:0000313" key="2">
    <source>
        <dbReference type="Proteomes" id="UP000789572"/>
    </source>
</evidence>
<comment type="caution">
    <text evidence="1">The sequence shown here is derived from an EMBL/GenBank/DDBJ whole genome shotgun (WGS) entry which is preliminary data.</text>
</comment>